<dbReference type="PATRIC" id="fig|1263870.3.peg.254"/>
<feature type="transmembrane region" description="Helical" evidence="1">
    <location>
        <begin position="107"/>
        <end position="126"/>
    </location>
</feature>
<proteinExistence type="predicted"/>
<keyword evidence="1" id="KW-1133">Transmembrane helix</keyword>
<accession>M5UA94</accession>
<keyword evidence="3" id="KW-1185">Reference proteome</keyword>
<keyword evidence="1" id="KW-0472">Membrane</keyword>
<protein>
    <submittedName>
        <fullName evidence="2">Putative membrane protein</fullName>
    </submittedName>
</protein>
<evidence type="ECO:0000313" key="2">
    <source>
        <dbReference type="EMBL" id="EMI58340.1"/>
    </source>
</evidence>
<organism evidence="2 3">
    <name type="scientific">Rhodopirellula sallentina SM41</name>
    <dbReference type="NCBI Taxonomy" id="1263870"/>
    <lineage>
        <taxon>Bacteria</taxon>
        <taxon>Pseudomonadati</taxon>
        <taxon>Planctomycetota</taxon>
        <taxon>Planctomycetia</taxon>
        <taxon>Pirellulales</taxon>
        <taxon>Pirellulaceae</taxon>
        <taxon>Rhodopirellula</taxon>
    </lineage>
</organism>
<evidence type="ECO:0000313" key="3">
    <source>
        <dbReference type="Proteomes" id="UP000011885"/>
    </source>
</evidence>
<gene>
    <name evidence="2" type="ORF">RSSM_00232</name>
</gene>
<keyword evidence="1" id="KW-0812">Transmembrane</keyword>
<comment type="caution">
    <text evidence="2">The sequence shown here is derived from an EMBL/GenBank/DDBJ whole genome shotgun (WGS) entry which is preliminary data.</text>
</comment>
<dbReference type="Proteomes" id="UP000011885">
    <property type="component" value="Unassembled WGS sequence"/>
</dbReference>
<feature type="transmembrane region" description="Helical" evidence="1">
    <location>
        <begin position="132"/>
        <end position="154"/>
    </location>
</feature>
<evidence type="ECO:0000256" key="1">
    <source>
        <dbReference type="SAM" id="Phobius"/>
    </source>
</evidence>
<dbReference type="AlphaFoldDB" id="M5UA94"/>
<name>M5UA94_9BACT</name>
<sequence length="171" mass="18507">MPSQTQQPTRTPSLSQEPDAHVAWRHLQTTLWVSMIVFSVISLVLLFVAPAYVYLAVIPIPLLMVGRAVAGAMMSTTDATELRAGDTKQIGDSEVTADVTAVKLMTILKVFGALALATFVIAVFYFQVETVAIAAVALLLFTLLIELPFVLAGIDDAAEDEVNKLRHTPRP</sequence>
<dbReference type="EMBL" id="ANOH01000019">
    <property type="protein sequence ID" value="EMI58340.1"/>
    <property type="molecule type" value="Genomic_DNA"/>
</dbReference>
<feature type="transmembrane region" description="Helical" evidence="1">
    <location>
        <begin position="31"/>
        <end position="57"/>
    </location>
</feature>
<reference evidence="2 3" key="1">
    <citation type="journal article" date="2013" name="Mar. Genomics">
        <title>Expression of sulfatases in Rhodopirellula baltica and the diversity of sulfatases in the genus Rhodopirellula.</title>
        <authorList>
            <person name="Wegner C.E."/>
            <person name="Richter-Heitmann T."/>
            <person name="Klindworth A."/>
            <person name="Klockow C."/>
            <person name="Richter M."/>
            <person name="Achstetter T."/>
            <person name="Glockner F.O."/>
            <person name="Harder J."/>
        </authorList>
    </citation>
    <scope>NUCLEOTIDE SEQUENCE [LARGE SCALE GENOMIC DNA]</scope>
    <source>
        <strain evidence="2 3">SM41</strain>
    </source>
</reference>